<feature type="non-terminal residue" evidence="1">
    <location>
        <position position="1"/>
    </location>
</feature>
<organism evidence="1 2">
    <name type="scientific">Bodo saltans</name>
    <name type="common">Flagellated protozoan</name>
    <dbReference type="NCBI Taxonomy" id="75058"/>
    <lineage>
        <taxon>Eukaryota</taxon>
        <taxon>Discoba</taxon>
        <taxon>Euglenozoa</taxon>
        <taxon>Kinetoplastea</taxon>
        <taxon>Metakinetoplastina</taxon>
        <taxon>Eubodonida</taxon>
        <taxon>Bodonidae</taxon>
        <taxon>Bodo</taxon>
    </lineage>
</organism>
<evidence type="ECO:0000313" key="1">
    <source>
        <dbReference type="EMBL" id="CUI14376.1"/>
    </source>
</evidence>
<reference evidence="2" key="1">
    <citation type="submission" date="2015-09" db="EMBL/GenBank/DDBJ databases">
        <authorList>
            <consortium name="Pathogen Informatics"/>
        </authorList>
    </citation>
    <scope>NUCLEOTIDE SEQUENCE [LARGE SCALE GENOMIC DNA]</scope>
    <source>
        <strain evidence="2">Lake Konstanz</strain>
    </source>
</reference>
<sequence length="386" mass="43033">NTPSLGVYDRFMARHGLREKVPDVASKIDIEVLTRQLQTFHRKAAFLSKTVPEIGNHWIVQLDEIALSISGVLSGKNRFVGEQGQPMIATSCPLLDNKKIATGLFFLATTKIPPLVFFKGSDNFDDARVTSTSVRFAPKGNMTEKVFVRDVIPHIERHHESKRKLLVFDSATCHITQTVITAVLDKGWWIQVIPANCTALVQALDVYYFGLYRRVHLALIMRMIEVNTAAHYRKLSATDKRQILGEVAIKAWELIDVDASAMFDSLGYLNPSAETIKLPHMPSYVFQPGDANQEWVLRQKQSATPSKVIYAPSEEQLTTAASAVAGTQVVGTRPSVKRPRPEEAVAPRRTLGTRLMKVVPAVPQRPASKLDQLLAMRRTERVANDA</sequence>
<evidence type="ECO:0000313" key="2">
    <source>
        <dbReference type="Proteomes" id="UP000051952"/>
    </source>
</evidence>
<dbReference type="AlphaFoldDB" id="A0A0S4KNB8"/>
<name>A0A0S4KNB8_BODSA</name>
<evidence type="ECO:0008006" key="3">
    <source>
        <dbReference type="Google" id="ProtNLM"/>
    </source>
</evidence>
<protein>
    <recommendedName>
        <fullName evidence="3">DDE-1 domain-containing protein</fullName>
    </recommendedName>
</protein>
<accession>A0A0S4KNB8</accession>
<dbReference type="VEuPathDB" id="TriTrypDB:BSAL_86705c"/>
<dbReference type="EMBL" id="CYKH01001062">
    <property type="protein sequence ID" value="CUI14376.1"/>
    <property type="molecule type" value="Genomic_DNA"/>
</dbReference>
<keyword evidence="2" id="KW-1185">Reference proteome</keyword>
<proteinExistence type="predicted"/>
<dbReference type="Proteomes" id="UP000051952">
    <property type="component" value="Unassembled WGS sequence"/>
</dbReference>
<gene>
    <name evidence="1" type="ORF">BSAL_86705c</name>
</gene>
<feature type="non-terminal residue" evidence="1">
    <location>
        <position position="386"/>
    </location>
</feature>